<keyword evidence="3" id="KW-1185">Reference proteome</keyword>
<name>A0ABU7S0X1_9ACTN</name>
<keyword evidence="1" id="KW-0812">Transmembrane</keyword>
<evidence type="ECO:0000256" key="1">
    <source>
        <dbReference type="SAM" id="Phobius"/>
    </source>
</evidence>
<dbReference type="RefSeq" id="WP_331217375.1">
    <property type="nucleotide sequence ID" value="NZ_JAZGQK010000028.1"/>
</dbReference>
<proteinExistence type="predicted"/>
<comment type="caution">
    <text evidence="2">The sequence shown here is derived from an EMBL/GenBank/DDBJ whole genome shotgun (WGS) entry which is preliminary data.</text>
</comment>
<sequence>MTWLAWRQFRTQFWVVLALLSALAVVLVVARPGLIQMYEDSGLATCTESCGALADSFLTRVGRAAHGNLYYLGVGAMLGLPALLGTFWGAPLVARELEVGTHRLVWNQSVTRTRWLTVKLLMGGLGSMAAAGLISLAVTWWAGPIDTAAMDRILPHLFAARGLVPMGYAAFAFAVGVTAGLLIRRTLPAMAVTLVVVAVAQLVMPFLVRPNIITPVHKVMPVDTEELETFGIDSESRVWLVGKVDEPGAWVISNETVTATGEPFTATNPEACGRHAGPRACREWVGSLNLQQDVYYQPASRFWPLQWIETALLLTIAGGLGGFCFWWLRRRLS</sequence>
<keyword evidence="1" id="KW-0472">Membrane</keyword>
<protein>
    <submittedName>
        <fullName evidence="2">ABC transporter permease</fullName>
    </submittedName>
</protein>
<keyword evidence="1" id="KW-1133">Transmembrane helix</keyword>
<feature type="transmembrane region" description="Helical" evidence="1">
    <location>
        <begin position="162"/>
        <end position="183"/>
    </location>
</feature>
<feature type="transmembrane region" description="Helical" evidence="1">
    <location>
        <begin position="69"/>
        <end position="94"/>
    </location>
</feature>
<reference evidence="2 3" key="1">
    <citation type="submission" date="2024-01" db="EMBL/GenBank/DDBJ databases">
        <title>Genome insights into Plantactinospora sonchi sp. nov.</title>
        <authorList>
            <person name="Wang L."/>
        </authorList>
    </citation>
    <scope>NUCLEOTIDE SEQUENCE [LARGE SCALE GENOMIC DNA]</scope>
    <source>
        <strain evidence="2 3">NEAU-QY2</strain>
    </source>
</reference>
<accession>A0ABU7S0X1</accession>
<dbReference type="Proteomes" id="UP001332243">
    <property type="component" value="Unassembled WGS sequence"/>
</dbReference>
<evidence type="ECO:0000313" key="3">
    <source>
        <dbReference type="Proteomes" id="UP001332243"/>
    </source>
</evidence>
<feature type="transmembrane region" description="Helical" evidence="1">
    <location>
        <begin position="307"/>
        <end position="328"/>
    </location>
</feature>
<organism evidence="2 3">
    <name type="scientific">Plantactinospora sonchi</name>
    <dbReference type="NCBI Taxonomy" id="1544735"/>
    <lineage>
        <taxon>Bacteria</taxon>
        <taxon>Bacillati</taxon>
        <taxon>Actinomycetota</taxon>
        <taxon>Actinomycetes</taxon>
        <taxon>Micromonosporales</taxon>
        <taxon>Micromonosporaceae</taxon>
        <taxon>Plantactinospora</taxon>
    </lineage>
</organism>
<feature type="transmembrane region" description="Helical" evidence="1">
    <location>
        <begin position="190"/>
        <end position="208"/>
    </location>
</feature>
<feature type="transmembrane region" description="Helical" evidence="1">
    <location>
        <begin position="115"/>
        <end position="142"/>
    </location>
</feature>
<evidence type="ECO:0000313" key="2">
    <source>
        <dbReference type="EMBL" id="MEE6262437.1"/>
    </source>
</evidence>
<gene>
    <name evidence="2" type="ORF">V1633_28530</name>
</gene>
<dbReference type="EMBL" id="JAZGQK010000028">
    <property type="protein sequence ID" value="MEE6262437.1"/>
    <property type="molecule type" value="Genomic_DNA"/>
</dbReference>